<organism evidence="1">
    <name type="scientific">Bacillus thuringiensis DB27</name>
    <dbReference type="NCBI Taxonomy" id="1431339"/>
    <lineage>
        <taxon>Bacteria</taxon>
        <taxon>Bacillati</taxon>
        <taxon>Bacillota</taxon>
        <taxon>Bacilli</taxon>
        <taxon>Bacillales</taxon>
        <taxon>Bacillaceae</taxon>
        <taxon>Bacillus</taxon>
        <taxon>Bacillus cereus group</taxon>
    </lineage>
</organism>
<dbReference type="AlphaFoldDB" id="W8YM44"/>
<sequence length="32" mass="3477">MLHVYILQLKIKGVEKVLKGLSKITLAAVNGV</sequence>
<name>W8YM44_BACTU</name>
<evidence type="ECO:0000313" key="1">
    <source>
        <dbReference type="EMBL" id="CDN39466.1"/>
    </source>
</evidence>
<dbReference type="Proteomes" id="UP000030682">
    <property type="component" value="Unassembled WGS sequence"/>
</dbReference>
<reference evidence="1" key="1">
    <citation type="submission" date="2014-01" db="EMBL/GenBank/DDBJ databases">
        <title>Draft genome sequence of highly nematicidal Bacillus thuringiensis DB27.</title>
        <authorList>
            <person name="Iatsenko I."/>
            <person name="Pickard D."/>
            <person name="Corton C."/>
            <person name="Dougan G."/>
            <person name="Sommer R.J."/>
        </authorList>
    </citation>
    <scope>NUCLEOTIDE SEQUENCE [LARGE SCALE GENOMIC DNA]</scope>
    <source>
        <strain evidence="1">DB27</strain>
    </source>
</reference>
<accession>W8YM44</accession>
<gene>
    <name evidence="1" type="ORF">BTDB27_p000129</name>
</gene>
<protein>
    <submittedName>
        <fullName evidence="1">Uncharacterized protein</fullName>
    </submittedName>
</protein>
<proteinExistence type="predicted"/>
<dbReference type="HOGENOM" id="CLU_3388159_0_0_9"/>
<reference evidence="1" key="2">
    <citation type="submission" date="2014-01" db="EMBL/GenBank/DDBJ databases">
        <authorList>
            <person name="Aslett M."/>
        </authorList>
    </citation>
    <scope>NUCLEOTIDE SEQUENCE [LARGE SCALE GENOMIC DNA]</scope>
    <source>
        <strain evidence="1">DB27</strain>
    </source>
</reference>
<dbReference type="EMBL" id="HG810024">
    <property type="protein sequence ID" value="CDN39466.1"/>
    <property type="molecule type" value="Genomic_DNA"/>
</dbReference>